<feature type="chain" id="PRO_5046562370" description="Lipoprotein" evidence="1">
    <location>
        <begin position="19"/>
        <end position="128"/>
    </location>
</feature>
<keyword evidence="3" id="KW-1185">Reference proteome</keyword>
<evidence type="ECO:0000256" key="1">
    <source>
        <dbReference type="SAM" id="SignalP"/>
    </source>
</evidence>
<dbReference type="RefSeq" id="WP_144046976.1">
    <property type="nucleotide sequence ID" value="NZ_CP041614.1"/>
</dbReference>
<evidence type="ECO:0000313" key="2">
    <source>
        <dbReference type="EMBL" id="QDO84625.1"/>
    </source>
</evidence>
<accession>A0ABX5WZU4</accession>
<keyword evidence="1" id="KW-0732">Signal</keyword>
<evidence type="ECO:0000313" key="3">
    <source>
        <dbReference type="Proteomes" id="UP000315947"/>
    </source>
</evidence>
<sequence length="128" mass="14687">MNKIKPLMSMVISLMAMIQLCGCENQSQLEMDPVQIKVAEAVKEAELLGDYRLYATTGRRMTLPGISMNDNQQAKALCGVQYMIETGDVISTEEQRDKRKYLIDFMTSYNQVIFEKCKKLLIEQDHNQ</sequence>
<gene>
    <name evidence="2" type="ORF">FM037_17150</name>
</gene>
<proteinExistence type="predicted"/>
<dbReference type="Proteomes" id="UP000315947">
    <property type="component" value="Chromosome"/>
</dbReference>
<organism evidence="2 3">
    <name type="scientific">Shewanella psychropiezotolerans</name>
    <dbReference type="NCBI Taxonomy" id="2593655"/>
    <lineage>
        <taxon>Bacteria</taxon>
        <taxon>Pseudomonadati</taxon>
        <taxon>Pseudomonadota</taxon>
        <taxon>Gammaproteobacteria</taxon>
        <taxon>Alteromonadales</taxon>
        <taxon>Shewanellaceae</taxon>
        <taxon>Shewanella</taxon>
    </lineage>
</organism>
<feature type="signal peptide" evidence="1">
    <location>
        <begin position="1"/>
        <end position="18"/>
    </location>
</feature>
<reference evidence="2 3" key="1">
    <citation type="submission" date="2019-07" db="EMBL/GenBank/DDBJ databases">
        <title>Shewanella sp. YLB-06 whole genomic sequence.</title>
        <authorList>
            <person name="Yu L."/>
        </authorList>
    </citation>
    <scope>NUCLEOTIDE SEQUENCE [LARGE SCALE GENOMIC DNA]</scope>
    <source>
        <strain evidence="2 3">YLB-06</strain>
    </source>
</reference>
<evidence type="ECO:0008006" key="4">
    <source>
        <dbReference type="Google" id="ProtNLM"/>
    </source>
</evidence>
<protein>
    <recommendedName>
        <fullName evidence="4">Lipoprotein</fullName>
    </recommendedName>
</protein>
<name>A0ABX5WZU4_9GAMM</name>
<dbReference type="EMBL" id="CP041614">
    <property type="protein sequence ID" value="QDO84625.1"/>
    <property type="molecule type" value="Genomic_DNA"/>
</dbReference>